<evidence type="ECO:0000313" key="2">
    <source>
        <dbReference type="EMBL" id="GHA42652.1"/>
    </source>
</evidence>
<proteinExistence type="predicted"/>
<evidence type="ECO:0000256" key="1">
    <source>
        <dbReference type="SAM" id="MobiDB-lite"/>
    </source>
</evidence>
<dbReference type="EMBL" id="BMVN01000020">
    <property type="protein sequence ID" value="GHA42652.1"/>
    <property type="molecule type" value="Genomic_DNA"/>
</dbReference>
<gene>
    <name evidence="2" type="ORF">GCM10010345_54120</name>
</gene>
<feature type="compositionally biased region" description="Gly residues" evidence="1">
    <location>
        <begin position="1"/>
        <end position="19"/>
    </location>
</feature>
<keyword evidence="3" id="KW-1185">Reference proteome</keyword>
<feature type="region of interest" description="Disordered" evidence="1">
    <location>
        <begin position="1"/>
        <end position="20"/>
    </location>
</feature>
<dbReference type="Proteomes" id="UP000653644">
    <property type="component" value="Unassembled WGS sequence"/>
</dbReference>
<protein>
    <submittedName>
        <fullName evidence="2">Uncharacterized protein</fullName>
    </submittedName>
</protein>
<name>A0ABQ3CYS4_9ACTN</name>
<reference evidence="3" key="1">
    <citation type="journal article" date="2019" name="Int. J. Syst. Evol. Microbiol.">
        <title>The Global Catalogue of Microorganisms (GCM) 10K type strain sequencing project: providing services to taxonomists for standard genome sequencing and annotation.</title>
        <authorList>
            <consortium name="The Broad Institute Genomics Platform"/>
            <consortium name="The Broad Institute Genome Sequencing Center for Infectious Disease"/>
            <person name="Wu L."/>
            <person name="Ma J."/>
        </authorList>
    </citation>
    <scope>NUCLEOTIDE SEQUENCE [LARGE SCALE GENOMIC DNA]</scope>
    <source>
        <strain evidence="3">JCM 4733</strain>
    </source>
</reference>
<comment type="caution">
    <text evidence="2">The sequence shown here is derived from an EMBL/GenBank/DDBJ whole genome shotgun (WGS) entry which is preliminary data.</text>
</comment>
<organism evidence="2 3">
    <name type="scientific">Streptomyces canarius</name>
    <dbReference type="NCBI Taxonomy" id="285453"/>
    <lineage>
        <taxon>Bacteria</taxon>
        <taxon>Bacillati</taxon>
        <taxon>Actinomycetota</taxon>
        <taxon>Actinomycetes</taxon>
        <taxon>Kitasatosporales</taxon>
        <taxon>Streptomycetaceae</taxon>
        <taxon>Streptomyces</taxon>
    </lineage>
</organism>
<accession>A0ABQ3CYS4</accession>
<sequence>MWTRPYGGGRGGGVQGTGVSGVVRCPPLLAPASSLTPRPCPLTPLLPYSLPTNVSSVASGGQAKRTGV</sequence>
<evidence type="ECO:0000313" key="3">
    <source>
        <dbReference type="Proteomes" id="UP000653644"/>
    </source>
</evidence>